<accession>A0AAP3XQB3</accession>
<dbReference type="Pfam" id="PF07090">
    <property type="entry name" value="GATase1_like"/>
    <property type="match status" value="1"/>
</dbReference>
<dbReference type="PANTHER" id="PTHR37947:SF1">
    <property type="entry name" value="BLL2462 PROTEIN"/>
    <property type="match status" value="1"/>
</dbReference>
<dbReference type="RefSeq" id="WP_327788020.1">
    <property type="nucleotide sequence ID" value="NZ_JARGEQ010000025.1"/>
</dbReference>
<organism evidence="2 3">
    <name type="scientific">Marinimicrococcus flavescens</name>
    <dbReference type="NCBI Taxonomy" id="3031815"/>
    <lineage>
        <taxon>Bacteria</taxon>
        <taxon>Pseudomonadati</taxon>
        <taxon>Pseudomonadota</taxon>
        <taxon>Alphaproteobacteria</taxon>
        <taxon>Geminicoccales</taxon>
        <taxon>Geminicoccaceae</taxon>
        <taxon>Marinimicrococcus</taxon>
    </lineage>
</organism>
<dbReference type="EMBL" id="JARGEQ010000025">
    <property type="protein sequence ID" value="MDF1585601.1"/>
    <property type="molecule type" value="Genomic_DNA"/>
</dbReference>
<evidence type="ECO:0000313" key="2">
    <source>
        <dbReference type="EMBL" id="MDF1585601.1"/>
    </source>
</evidence>
<keyword evidence="2" id="KW-0315">Glutamine amidotransferase</keyword>
<dbReference type="CDD" id="cd03128">
    <property type="entry name" value="GAT_1"/>
    <property type="match status" value="1"/>
</dbReference>
<proteinExistence type="predicted"/>
<dbReference type="Gene3D" id="3.40.50.880">
    <property type="match status" value="1"/>
</dbReference>
<dbReference type="InterPro" id="IPR010768">
    <property type="entry name" value="GATase1-like"/>
</dbReference>
<evidence type="ECO:0000313" key="3">
    <source>
        <dbReference type="Proteomes" id="UP001301140"/>
    </source>
</evidence>
<sequence>MSSSRVLFVGESFTNIGLNLKGFSVYTTGGYEEGGKPLIDALGDAGFEVDYIRNHEVTSRFPAEPEALAAYDAVILSDVGADTFLLHPDTLFKSRIRPNPLASIASYVAGGGGFLMVGGYMSFSGIAGSACYPNTVIADILPVTMMTGDDRIERPEGVRPEPVAEHPALEPVDGRWPTFLGYQRLVARREGEVLLKAGGDPFLVVGRHGKGRTAAFASDCSPHWGTPEFVGWQGYGPFWGRLVGWLAGRS</sequence>
<evidence type="ECO:0000259" key="1">
    <source>
        <dbReference type="Pfam" id="PF07090"/>
    </source>
</evidence>
<feature type="domain" description="Putative glutamine amidotransferase" evidence="1">
    <location>
        <begin position="5"/>
        <end position="247"/>
    </location>
</feature>
<reference evidence="2 3" key="1">
    <citation type="submission" date="2023-03" db="EMBL/GenBank/DDBJ databases">
        <title>YIM 152171 draft genome.</title>
        <authorList>
            <person name="Yang Z."/>
        </authorList>
    </citation>
    <scope>NUCLEOTIDE SEQUENCE [LARGE SCALE GENOMIC DNA]</scope>
    <source>
        <strain evidence="2 3">YIM 152171</strain>
    </source>
</reference>
<dbReference type="AlphaFoldDB" id="A0AAP3XQB3"/>
<name>A0AAP3XQB3_9PROT</name>
<comment type="caution">
    <text evidence="2">The sequence shown here is derived from an EMBL/GenBank/DDBJ whole genome shotgun (WGS) entry which is preliminary data.</text>
</comment>
<keyword evidence="3" id="KW-1185">Reference proteome</keyword>
<protein>
    <submittedName>
        <fullName evidence="2">Glutamine amidotransferase</fullName>
    </submittedName>
</protein>
<dbReference type="Proteomes" id="UP001301140">
    <property type="component" value="Unassembled WGS sequence"/>
</dbReference>
<dbReference type="PANTHER" id="PTHR37947">
    <property type="entry name" value="BLL2462 PROTEIN"/>
    <property type="match status" value="1"/>
</dbReference>
<dbReference type="SUPFAM" id="SSF52317">
    <property type="entry name" value="Class I glutamine amidotransferase-like"/>
    <property type="match status" value="1"/>
</dbReference>
<dbReference type="InterPro" id="IPR029062">
    <property type="entry name" value="Class_I_gatase-like"/>
</dbReference>
<gene>
    <name evidence="2" type="ORF">PZ740_04265</name>
</gene>